<sequence>MEAKQLQENHQQITEAPSKSAEYQALLRAGPRLRPLQQAHAQLVVTGCHRSRALLTKLITLACAAGSIVYTRRLFYSVVDPDSFLFNSLIKASAKFGFSLDAVFFYRQMLLLGILPSTYTFTSVIKACADLSVLRIGRGVHSHVLVSGYGSDSFVQAALVTFYAKSNNLCNARMVFDKMPDKTIVAWNSMISGYEQNGLAKEAIVLFHQMRKLGVDPDSATLVSLLSACSHVGSLQLGCWVYDYIINTGIQVNVILATSLINMFSRCGNLSRARAVFDSMDERNVIAWTAMISGYGMHGHGVQAVELFHQMRANGPRPNNVTFVAILSACAHAGLVHEGRQVFASMKKDYGLYPGVEHHVCMVDMLGRAGFLTEAYQFIKGLHREDLVPAIWTAMLGACKMHKNLDLGVEVAEHLLSVQPENPGHYVLLSNMYALAGKMDRVELIRNMMIQRGLKKQVGYSTIDVNNRTHMFSMGDKSHPETNEIYQYLDELMWRCKEAGYAPAPESAMHELEEEEKEYALRYHSEKLALAYGLMKTSPGTSLRIVKNLRICEDCHSAVKFISVVTNRDIVIRDKLRFHHFKDGSCSCSDYW</sequence>
<keyword evidence="2" id="KW-1185">Reference proteome</keyword>
<accession>A0ACB9KHN4</accession>
<protein>
    <submittedName>
        <fullName evidence="1">Uncharacterized protein</fullName>
    </submittedName>
</protein>
<name>A0ACB9KHN4_BAUVA</name>
<evidence type="ECO:0000313" key="1">
    <source>
        <dbReference type="EMBL" id="KAI4296740.1"/>
    </source>
</evidence>
<evidence type="ECO:0000313" key="2">
    <source>
        <dbReference type="Proteomes" id="UP000828941"/>
    </source>
</evidence>
<dbReference type="EMBL" id="CM039439">
    <property type="protein sequence ID" value="KAI4296740.1"/>
    <property type="molecule type" value="Genomic_DNA"/>
</dbReference>
<proteinExistence type="predicted"/>
<comment type="caution">
    <text evidence="1">The sequence shown here is derived from an EMBL/GenBank/DDBJ whole genome shotgun (WGS) entry which is preliminary data.</text>
</comment>
<dbReference type="Proteomes" id="UP000828941">
    <property type="component" value="Chromosome 14"/>
</dbReference>
<gene>
    <name evidence="1" type="ORF">L6164_036669</name>
</gene>
<organism evidence="1 2">
    <name type="scientific">Bauhinia variegata</name>
    <name type="common">Purple orchid tree</name>
    <name type="synonym">Phanera variegata</name>
    <dbReference type="NCBI Taxonomy" id="167791"/>
    <lineage>
        <taxon>Eukaryota</taxon>
        <taxon>Viridiplantae</taxon>
        <taxon>Streptophyta</taxon>
        <taxon>Embryophyta</taxon>
        <taxon>Tracheophyta</taxon>
        <taxon>Spermatophyta</taxon>
        <taxon>Magnoliopsida</taxon>
        <taxon>eudicotyledons</taxon>
        <taxon>Gunneridae</taxon>
        <taxon>Pentapetalae</taxon>
        <taxon>rosids</taxon>
        <taxon>fabids</taxon>
        <taxon>Fabales</taxon>
        <taxon>Fabaceae</taxon>
        <taxon>Cercidoideae</taxon>
        <taxon>Cercideae</taxon>
        <taxon>Bauhiniinae</taxon>
        <taxon>Bauhinia</taxon>
    </lineage>
</organism>
<reference evidence="1 2" key="1">
    <citation type="journal article" date="2022" name="DNA Res.">
        <title>Chromosomal-level genome assembly of the orchid tree Bauhinia variegata (Leguminosae; Cercidoideae) supports the allotetraploid origin hypothesis of Bauhinia.</title>
        <authorList>
            <person name="Zhong Y."/>
            <person name="Chen Y."/>
            <person name="Zheng D."/>
            <person name="Pang J."/>
            <person name="Liu Y."/>
            <person name="Luo S."/>
            <person name="Meng S."/>
            <person name="Qian L."/>
            <person name="Wei D."/>
            <person name="Dai S."/>
            <person name="Zhou R."/>
        </authorList>
    </citation>
    <scope>NUCLEOTIDE SEQUENCE [LARGE SCALE GENOMIC DNA]</scope>
    <source>
        <strain evidence="1">BV-YZ2020</strain>
    </source>
</reference>